<accession>A0ABW5YE03</accession>
<keyword evidence="1" id="KW-0418">Kinase</keyword>
<keyword evidence="1" id="KW-0808">Transferase</keyword>
<dbReference type="PROSITE" id="PS51257">
    <property type="entry name" value="PROKAR_LIPOPROTEIN"/>
    <property type="match status" value="1"/>
</dbReference>
<dbReference type="EMBL" id="JBHUPD010000002">
    <property type="protein sequence ID" value="MFD2873536.1"/>
    <property type="molecule type" value="Genomic_DNA"/>
</dbReference>
<dbReference type="Proteomes" id="UP001597557">
    <property type="component" value="Unassembled WGS sequence"/>
</dbReference>
<dbReference type="GO" id="GO:0016301">
    <property type="term" value="F:kinase activity"/>
    <property type="evidence" value="ECO:0007669"/>
    <property type="project" value="UniProtKB-KW"/>
</dbReference>
<comment type="caution">
    <text evidence="1">The sequence shown here is derived from an EMBL/GenBank/DDBJ whole genome shotgun (WGS) entry which is preliminary data.</text>
</comment>
<dbReference type="InterPro" id="IPR014867">
    <property type="entry name" value="Spore_coat_CotH_CotH2/3/7"/>
</dbReference>
<proteinExistence type="predicted"/>
<gene>
    <name evidence="1" type="ORF">ACFS5N_13710</name>
</gene>
<dbReference type="Pfam" id="PF08757">
    <property type="entry name" value="CotH"/>
    <property type="match status" value="1"/>
</dbReference>
<dbReference type="Gene3D" id="2.60.40.2340">
    <property type="match status" value="1"/>
</dbReference>
<evidence type="ECO:0000313" key="2">
    <source>
        <dbReference type="Proteomes" id="UP001597557"/>
    </source>
</evidence>
<protein>
    <submittedName>
        <fullName evidence="1">CotH kinase family protein</fullName>
    </submittedName>
</protein>
<organism evidence="1 2">
    <name type="scientific">Mucilaginibacter ximonensis</name>
    <dbReference type="NCBI Taxonomy" id="538021"/>
    <lineage>
        <taxon>Bacteria</taxon>
        <taxon>Pseudomonadati</taxon>
        <taxon>Bacteroidota</taxon>
        <taxon>Sphingobacteriia</taxon>
        <taxon>Sphingobacteriales</taxon>
        <taxon>Sphingobacteriaceae</taxon>
        <taxon>Mucilaginibacter</taxon>
    </lineage>
</organism>
<sequence>MKNIFLYALLLAAFAGCKKSDVNKGGSTSPVIRGDTTVRLFLSAENNKDIPDSVSSELKITGDSVNFNIPGISTNRSFVLSFLPADANLKVNGVKQQSGVTVNDFTEPVIYTYTDPNGKVKSIKVSITNFTGLPILFLTTSAPVVSEDDYVTGNLSINTNGQFEPFAANAGLNIKGRGNSTWGLPKKPYHIKFDNKQAVLGLSAAKNWVLLANYYDKSLLRNAVADDIGHLVGADFTPHYRFVEVVMNGVYQGSYTLTEEVEIEPGRVDINKLSTIDNDNSDIGGGYLVELNQRLDADYYFHTSSGLPFTIKDPNDITDQQLAYIHNYMQQTEDAIFADNFADPVNGYAKYINVDSFIDWYLVKELMKDVDAVDYNSIFYYKDLNGKLGMGPVWDFDVSAGDPDLDPTGWWVRNGKWFSRLFQDPAFVQRVRQRWQSVQASLPLILTNIDKNAAYLNLSQEQNFKVWNILNTYAWPSPEVFGSYQGEVYYLKSWLKTRMDWMTANL</sequence>
<name>A0ABW5YE03_9SPHI</name>
<dbReference type="RefSeq" id="WP_377186464.1">
    <property type="nucleotide sequence ID" value="NZ_JBHUPD010000002.1"/>
</dbReference>
<evidence type="ECO:0000313" key="1">
    <source>
        <dbReference type="EMBL" id="MFD2873536.1"/>
    </source>
</evidence>
<keyword evidence="2" id="KW-1185">Reference proteome</keyword>
<reference evidence="2" key="1">
    <citation type="journal article" date="2019" name="Int. J. Syst. Evol. Microbiol.">
        <title>The Global Catalogue of Microorganisms (GCM) 10K type strain sequencing project: providing services to taxonomists for standard genome sequencing and annotation.</title>
        <authorList>
            <consortium name="The Broad Institute Genomics Platform"/>
            <consortium name="The Broad Institute Genome Sequencing Center for Infectious Disease"/>
            <person name="Wu L."/>
            <person name="Ma J."/>
        </authorList>
    </citation>
    <scope>NUCLEOTIDE SEQUENCE [LARGE SCALE GENOMIC DNA]</scope>
    <source>
        <strain evidence="2">KCTC 22437</strain>
    </source>
</reference>